<keyword evidence="11" id="KW-0460">Magnesium</keyword>
<evidence type="ECO:0000256" key="7">
    <source>
        <dbReference type="ARBA" id="ARBA00022676"/>
    </source>
</evidence>
<sequence>MRCPPVRDKRSSLQQEWKTRRVHTTAVAMVATRSQTGSVPSSSSARKYSVILPTYNERDNLPLTTWMLVRTFQEHDLDFEIVVVDDSSPDGTLAVAKMLQGLYGKEVVRILSRPGKMGLGTAYMDGLRMITGTHVILMDADMSHHPKYIPDLVQKMEEGDHDVVSGTRYGLGGGVAGWDLFRKLTSRVANFLAHTLLSPGVTDLTGSYRLFTKAALEDIMKEVTSKGYVFQMEVIVRARLKGYSVGEVPITFVDRIYGESKLGSGEIVSYLIGLVNLFLTT</sequence>
<evidence type="ECO:0000256" key="10">
    <source>
        <dbReference type="ARBA" id="ARBA00022824"/>
    </source>
</evidence>
<evidence type="ECO:0000256" key="6">
    <source>
        <dbReference type="ARBA" id="ARBA00006739"/>
    </source>
</evidence>
<evidence type="ECO:0000256" key="11">
    <source>
        <dbReference type="ARBA" id="ARBA00022842"/>
    </source>
</evidence>
<dbReference type="PANTHER" id="PTHR43398:SF1">
    <property type="entry name" value="DOLICHOL-PHOSPHATE MANNOSYLTRANSFERASE SUBUNIT 1"/>
    <property type="match status" value="1"/>
</dbReference>
<dbReference type="InterPro" id="IPR001173">
    <property type="entry name" value="Glyco_trans_2-like"/>
</dbReference>
<dbReference type="GO" id="GO:0006066">
    <property type="term" value="P:alcohol metabolic process"/>
    <property type="evidence" value="ECO:0007669"/>
    <property type="project" value="UniProtKB-ARBA"/>
</dbReference>
<feature type="domain" description="Glycosyltransferase 2-like" evidence="14">
    <location>
        <begin position="49"/>
        <end position="219"/>
    </location>
</feature>
<dbReference type="GO" id="GO:0006720">
    <property type="term" value="P:isoprenoid metabolic process"/>
    <property type="evidence" value="ECO:0007669"/>
    <property type="project" value="UniProtKB-ARBA"/>
</dbReference>
<proteinExistence type="inferred from homology"/>
<dbReference type="FunCoup" id="D7FQ07">
    <property type="interactions" value="456"/>
</dbReference>
<keyword evidence="9" id="KW-0479">Metal-binding</keyword>
<dbReference type="Gene3D" id="3.90.550.10">
    <property type="entry name" value="Spore Coat Polysaccharide Biosynthesis Protein SpsA, Chain A"/>
    <property type="match status" value="1"/>
</dbReference>
<comment type="function">
    <text evidence="13">Transfers mannose from GDP-mannose to dolichol monophosphate to form dolichol phosphate mannose (Dol-P-Man) which is the mannosyl donor in pathways leading to N-glycosylation, glycosyl phosphatidylinositol membrane anchoring, and O-mannosylation of proteins.</text>
</comment>
<comment type="similarity">
    <text evidence="6 13">Belongs to the glycosyltransferase 2 family.</text>
</comment>
<dbReference type="CDD" id="cd06442">
    <property type="entry name" value="DPM1_like"/>
    <property type="match status" value="1"/>
</dbReference>
<dbReference type="STRING" id="2880.D7FQ07"/>
<keyword evidence="16" id="KW-1185">Reference proteome</keyword>
<evidence type="ECO:0000256" key="5">
    <source>
        <dbReference type="ARBA" id="ARBA00004922"/>
    </source>
</evidence>
<dbReference type="AlphaFoldDB" id="D7FQ07"/>
<evidence type="ECO:0000256" key="9">
    <source>
        <dbReference type="ARBA" id="ARBA00022723"/>
    </source>
</evidence>
<dbReference type="GO" id="GO:0004582">
    <property type="term" value="F:dolichyl-phosphate beta-D-mannosyltransferase activity"/>
    <property type="evidence" value="ECO:0007669"/>
    <property type="project" value="UniProtKB-UniRule"/>
</dbReference>
<evidence type="ECO:0000256" key="3">
    <source>
        <dbReference type="ARBA" id="ARBA00001946"/>
    </source>
</evidence>
<dbReference type="Pfam" id="PF00535">
    <property type="entry name" value="Glycos_transf_2"/>
    <property type="match status" value="1"/>
</dbReference>
<dbReference type="eggNOG" id="KOG2978">
    <property type="taxonomic scope" value="Eukaryota"/>
</dbReference>
<dbReference type="GO" id="GO:0006488">
    <property type="term" value="P:dolichol-linked oligosaccharide biosynthetic process"/>
    <property type="evidence" value="ECO:0007669"/>
    <property type="project" value="TreeGrafter"/>
</dbReference>
<dbReference type="SUPFAM" id="SSF53448">
    <property type="entry name" value="Nucleotide-diphospho-sugar transferases"/>
    <property type="match status" value="1"/>
</dbReference>
<name>D7FQ07_ECTSI</name>
<evidence type="ECO:0000259" key="14">
    <source>
        <dbReference type="Pfam" id="PF00535"/>
    </source>
</evidence>
<comment type="subunit">
    <text evidence="13">Component of the dolichol-phosphate mannose (DPM) synthase complex.</text>
</comment>
<comment type="cofactor">
    <cofactor evidence="3">
        <name>Mg(2+)</name>
        <dbReference type="ChEBI" id="CHEBI:18420"/>
    </cofactor>
</comment>
<accession>D7FQ07</accession>
<dbReference type="GO" id="GO:0006506">
    <property type="term" value="P:GPI anchor biosynthetic process"/>
    <property type="evidence" value="ECO:0007669"/>
    <property type="project" value="TreeGrafter"/>
</dbReference>
<evidence type="ECO:0000256" key="13">
    <source>
        <dbReference type="RuleBase" id="RU365083"/>
    </source>
</evidence>
<evidence type="ECO:0000256" key="12">
    <source>
        <dbReference type="ARBA" id="ARBA00023211"/>
    </source>
</evidence>
<comment type="catalytic activity">
    <reaction evidence="13">
        <text>a di-trans,poly-cis-dolichyl phosphate + GDP-alpha-D-mannose = a di-trans,poly-cis-dolichyl beta-D-mannosyl phosphate + GDP</text>
        <dbReference type="Rhea" id="RHEA:21184"/>
        <dbReference type="Rhea" id="RHEA-COMP:19498"/>
        <dbReference type="Rhea" id="RHEA-COMP:19501"/>
        <dbReference type="ChEBI" id="CHEBI:57527"/>
        <dbReference type="ChEBI" id="CHEBI:57683"/>
        <dbReference type="ChEBI" id="CHEBI:58189"/>
        <dbReference type="ChEBI" id="CHEBI:58211"/>
    </reaction>
</comment>
<keyword evidence="10 13" id="KW-0256">Endoplasmic reticulum</keyword>
<dbReference type="EMBL" id="FN648375">
    <property type="protein sequence ID" value="CBJ48339.1"/>
    <property type="molecule type" value="Genomic_DNA"/>
</dbReference>
<comment type="cofactor">
    <cofactor evidence="1">
        <name>Ca(2+)</name>
        <dbReference type="ChEBI" id="CHEBI:29108"/>
    </cofactor>
</comment>
<evidence type="ECO:0000256" key="1">
    <source>
        <dbReference type="ARBA" id="ARBA00001913"/>
    </source>
</evidence>
<organism evidence="15 16">
    <name type="scientific">Ectocarpus siliculosus</name>
    <name type="common">Brown alga</name>
    <name type="synonym">Conferva siliculosa</name>
    <dbReference type="NCBI Taxonomy" id="2880"/>
    <lineage>
        <taxon>Eukaryota</taxon>
        <taxon>Sar</taxon>
        <taxon>Stramenopiles</taxon>
        <taxon>Ochrophyta</taxon>
        <taxon>PX clade</taxon>
        <taxon>Phaeophyceae</taxon>
        <taxon>Ectocarpales</taxon>
        <taxon>Ectocarpaceae</taxon>
        <taxon>Ectocarpus</taxon>
    </lineage>
</organism>
<comment type="subcellular location">
    <subcellularLocation>
        <location evidence="4 13">Endoplasmic reticulum</location>
    </subcellularLocation>
</comment>
<dbReference type="FunFam" id="3.90.550.10:FF:000036">
    <property type="entry name" value="Dolichol-phosphate mannosyltransferase subunit 1"/>
    <property type="match status" value="1"/>
</dbReference>
<dbReference type="EMBL" id="FN649727">
    <property type="protein sequence ID" value="CBJ48339.1"/>
    <property type="molecule type" value="Genomic_DNA"/>
</dbReference>
<evidence type="ECO:0000313" key="15">
    <source>
        <dbReference type="EMBL" id="CBJ48339.1"/>
    </source>
</evidence>
<reference evidence="15 16" key="1">
    <citation type="journal article" date="2010" name="Nature">
        <title>The Ectocarpus genome and the independent evolution of multicellularity in brown algae.</title>
        <authorList>
            <person name="Cock J.M."/>
            <person name="Sterck L."/>
            <person name="Rouze P."/>
            <person name="Scornet D."/>
            <person name="Allen A.E."/>
            <person name="Amoutzias G."/>
            <person name="Anthouard V."/>
            <person name="Artiguenave F."/>
            <person name="Aury J.M."/>
            <person name="Badger J.H."/>
            <person name="Beszteri B."/>
            <person name="Billiau K."/>
            <person name="Bonnet E."/>
            <person name="Bothwell J.H."/>
            <person name="Bowler C."/>
            <person name="Boyen C."/>
            <person name="Brownlee C."/>
            <person name="Carrano C.J."/>
            <person name="Charrier B."/>
            <person name="Cho G.Y."/>
            <person name="Coelho S.M."/>
            <person name="Collen J."/>
            <person name="Corre E."/>
            <person name="Da Silva C."/>
            <person name="Delage L."/>
            <person name="Delaroque N."/>
            <person name="Dittami S.M."/>
            <person name="Doulbeau S."/>
            <person name="Elias M."/>
            <person name="Farnham G."/>
            <person name="Gachon C.M."/>
            <person name="Gschloessl B."/>
            <person name="Heesch S."/>
            <person name="Jabbari K."/>
            <person name="Jubin C."/>
            <person name="Kawai H."/>
            <person name="Kimura K."/>
            <person name="Kloareg B."/>
            <person name="Kupper F.C."/>
            <person name="Lang D."/>
            <person name="Le Bail A."/>
            <person name="Leblanc C."/>
            <person name="Lerouge P."/>
            <person name="Lohr M."/>
            <person name="Lopez P.J."/>
            <person name="Martens C."/>
            <person name="Maumus F."/>
            <person name="Michel G."/>
            <person name="Miranda-Saavedra D."/>
            <person name="Morales J."/>
            <person name="Moreau H."/>
            <person name="Motomura T."/>
            <person name="Nagasato C."/>
            <person name="Napoli C.A."/>
            <person name="Nelson D.R."/>
            <person name="Nyvall-Collen P."/>
            <person name="Peters A.F."/>
            <person name="Pommier C."/>
            <person name="Potin P."/>
            <person name="Poulain J."/>
            <person name="Quesneville H."/>
            <person name="Read B."/>
            <person name="Rensing S.A."/>
            <person name="Ritter A."/>
            <person name="Rousvoal S."/>
            <person name="Samanta M."/>
            <person name="Samson G."/>
            <person name="Schroeder D.C."/>
            <person name="Segurens B."/>
            <person name="Strittmatter M."/>
            <person name="Tonon T."/>
            <person name="Tregear J.W."/>
            <person name="Valentin K."/>
            <person name="von Dassow P."/>
            <person name="Yamagishi T."/>
            <person name="Van de Peer Y."/>
            <person name="Wincker P."/>
        </authorList>
    </citation>
    <scope>NUCLEOTIDE SEQUENCE [LARGE SCALE GENOMIC DNA]</scope>
    <source>
        <strain evidence="16">Ec32 / CCAP1310/4</strain>
    </source>
</reference>
<gene>
    <name evidence="15" type="primary">DPM1</name>
    <name evidence="15" type="ORF">Esi_0002_0087</name>
</gene>
<dbReference type="Proteomes" id="UP000002630">
    <property type="component" value="Linkage Group LG02"/>
</dbReference>
<keyword evidence="8 13" id="KW-0808">Transferase</keyword>
<comment type="cofactor">
    <cofactor evidence="2">
        <name>Mn(2+)</name>
        <dbReference type="ChEBI" id="CHEBI:29035"/>
    </cofactor>
</comment>
<dbReference type="EC" id="2.4.1.83" evidence="13"/>
<evidence type="ECO:0000256" key="2">
    <source>
        <dbReference type="ARBA" id="ARBA00001936"/>
    </source>
</evidence>
<dbReference type="GO" id="GO:0046872">
    <property type="term" value="F:metal ion binding"/>
    <property type="evidence" value="ECO:0007669"/>
    <property type="project" value="UniProtKB-KW"/>
</dbReference>
<evidence type="ECO:0000313" key="16">
    <source>
        <dbReference type="Proteomes" id="UP000002630"/>
    </source>
</evidence>
<evidence type="ECO:0000256" key="4">
    <source>
        <dbReference type="ARBA" id="ARBA00004240"/>
    </source>
</evidence>
<dbReference type="OMA" id="KCFRREV"/>
<dbReference type="UniPathway" id="UPA00378"/>
<comment type="pathway">
    <text evidence="5 13">Protein modification; protein glycosylation.</text>
</comment>
<protein>
    <recommendedName>
        <fullName evidence="13">Dolichol-phosphate mannosyltransferase subunit 1</fullName>
        <ecNumber evidence="13">2.4.1.83</ecNumber>
    </recommendedName>
</protein>
<evidence type="ECO:0000256" key="8">
    <source>
        <dbReference type="ARBA" id="ARBA00022679"/>
    </source>
</evidence>
<dbReference type="InterPro" id="IPR039528">
    <property type="entry name" value="DPM1-like"/>
</dbReference>
<dbReference type="PANTHER" id="PTHR43398">
    <property type="entry name" value="DOLICHOL-PHOSPHATE MANNOSYLTRANSFERASE SUBUNIT 1"/>
    <property type="match status" value="1"/>
</dbReference>
<dbReference type="GO" id="GO:0035269">
    <property type="term" value="P:protein O-linked glycosylation via mannose"/>
    <property type="evidence" value="ECO:0007669"/>
    <property type="project" value="TreeGrafter"/>
</dbReference>
<dbReference type="InterPro" id="IPR029044">
    <property type="entry name" value="Nucleotide-diphossugar_trans"/>
</dbReference>
<dbReference type="OrthoDB" id="2603at2759"/>
<keyword evidence="7 13" id="KW-0328">Glycosyltransferase</keyword>
<keyword evidence="12" id="KW-0464">Manganese</keyword>
<dbReference type="GO" id="GO:0005789">
    <property type="term" value="C:endoplasmic reticulum membrane"/>
    <property type="evidence" value="ECO:0007669"/>
    <property type="project" value="TreeGrafter"/>
</dbReference>
<dbReference type="InParanoid" id="D7FQ07"/>